<feature type="domain" description="Folate receptor-like" evidence="5">
    <location>
        <begin position="40"/>
        <end position="195"/>
    </location>
</feature>
<dbReference type="Proteomes" id="UP000694388">
    <property type="component" value="Unplaced"/>
</dbReference>
<evidence type="ECO:0000256" key="1">
    <source>
        <dbReference type="ARBA" id="ARBA00007932"/>
    </source>
</evidence>
<keyword evidence="3" id="KW-1015">Disulfide bond</keyword>
<evidence type="ECO:0000259" key="5">
    <source>
        <dbReference type="Pfam" id="PF03024"/>
    </source>
</evidence>
<dbReference type="InterPro" id="IPR004269">
    <property type="entry name" value="Folate_rcpt"/>
</dbReference>
<dbReference type="GO" id="GO:0038023">
    <property type="term" value="F:signaling receptor activity"/>
    <property type="evidence" value="ECO:0007669"/>
    <property type="project" value="TreeGrafter"/>
</dbReference>
<keyword evidence="2 4" id="KW-0732">Signal</keyword>
<dbReference type="PANTHER" id="PTHR10517">
    <property type="entry name" value="FOLATE RECEPTOR"/>
    <property type="match status" value="1"/>
</dbReference>
<reference evidence="6" key="2">
    <citation type="submission" date="2025-09" db="UniProtKB">
        <authorList>
            <consortium name="Ensembl"/>
        </authorList>
    </citation>
    <scope>IDENTIFICATION</scope>
</reference>
<dbReference type="GeneTree" id="ENSGT00950000183144"/>
<accession>A0A8C4WP16</accession>
<evidence type="ECO:0000256" key="3">
    <source>
        <dbReference type="ARBA" id="ARBA00023157"/>
    </source>
</evidence>
<reference evidence="6" key="1">
    <citation type="submission" date="2025-08" db="UniProtKB">
        <authorList>
            <consortium name="Ensembl"/>
        </authorList>
    </citation>
    <scope>IDENTIFICATION</scope>
</reference>
<keyword evidence="7" id="KW-1185">Reference proteome</keyword>
<dbReference type="OMA" id="CQIYAES"/>
<organism evidence="6 7">
    <name type="scientific">Eptatretus burgeri</name>
    <name type="common">Inshore hagfish</name>
    <dbReference type="NCBI Taxonomy" id="7764"/>
    <lineage>
        <taxon>Eukaryota</taxon>
        <taxon>Metazoa</taxon>
        <taxon>Chordata</taxon>
        <taxon>Craniata</taxon>
        <taxon>Vertebrata</taxon>
        <taxon>Cyclostomata</taxon>
        <taxon>Myxini</taxon>
        <taxon>Myxiniformes</taxon>
        <taxon>Myxinidae</taxon>
        <taxon>Eptatretinae</taxon>
        <taxon>Eptatretus</taxon>
    </lineage>
</organism>
<dbReference type="Ensembl" id="ENSEBUT00000008549.1">
    <property type="protein sequence ID" value="ENSEBUP00000008057.1"/>
    <property type="gene ID" value="ENSEBUG00000005242.1"/>
</dbReference>
<protein>
    <submittedName>
        <fullName evidence="6">Zgc:109949</fullName>
    </submittedName>
</protein>
<evidence type="ECO:0000313" key="7">
    <source>
        <dbReference type="Proteomes" id="UP000694388"/>
    </source>
</evidence>
<name>A0A8C4WP16_EPTBU</name>
<dbReference type="GO" id="GO:1902444">
    <property type="term" value="F:riboflavin binding"/>
    <property type="evidence" value="ECO:0007669"/>
    <property type="project" value="TreeGrafter"/>
</dbReference>
<dbReference type="Pfam" id="PF03024">
    <property type="entry name" value="Folate_rec"/>
    <property type="match status" value="1"/>
</dbReference>
<evidence type="ECO:0000256" key="2">
    <source>
        <dbReference type="ARBA" id="ARBA00022729"/>
    </source>
</evidence>
<dbReference type="GO" id="GO:0032217">
    <property type="term" value="F:riboflavin transmembrane transporter activity"/>
    <property type="evidence" value="ECO:0007669"/>
    <property type="project" value="TreeGrafter"/>
</dbReference>
<evidence type="ECO:0000313" key="6">
    <source>
        <dbReference type="Ensembl" id="ENSEBUP00000008057.1"/>
    </source>
</evidence>
<feature type="chain" id="PRO_5034859474" evidence="4">
    <location>
        <begin position="33"/>
        <end position="243"/>
    </location>
</feature>
<evidence type="ECO:0000256" key="4">
    <source>
        <dbReference type="SAM" id="SignalP"/>
    </source>
</evidence>
<proteinExistence type="inferred from homology"/>
<dbReference type="AlphaFoldDB" id="A0A8C4WP16"/>
<dbReference type="InterPro" id="IPR018143">
    <property type="entry name" value="Folate_rcpt-like"/>
</dbReference>
<sequence>MAMSPPSSSFDLKLLLLLPLILLYLVLPSMRCRPLEHPGCLAGSWHKRHPSPEPALPACRNYTKKSCCTPQETSVFVTSPISHVDPISWDRCGNLSLRCEGYFKRVECFNRCSPMAIQWAHPAHPGLLHHTPLCLDFCNGWFHSCAEDLTCVRNWIYDWDWNIEGNLCPGPCTPFKQMYRDGRDLCETIWGLAFLPVSTEDCISPGCEARNTDQRDSNEDGRINFRTKRSLFLEEIEGSGSGF</sequence>
<dbReference type="GO" id="GO:0009897">
    <property type="term" value="C:external side of plasma membrane"/>
    <property type="evidence" value="ECO:0007669"/>
    <property type="project" value="TreeGrafter"/>
</dbReference>
<comment type="similarity">
    <text evidence="1">Belongs to the folate receptor family.</text>
</comment>
<dbReference type="PANTHER" id="PTHR10517:SF25">
    <property type="entry name" value="RETBINDIN ISOFORM X1"/>
    <property type="match status" value="1"/>
</dbReference>
<feature type="signal peptide" evidence="4">
    <location>
        <begin position="1"/>
        <end position="32"/>
    </location>
</feature>